<organism evidence="10 11">
    <name type="scientific">Parvularcula lutaonensis</name>
    <dbReference type="NCBI Taxonomy" id="491923"/>
    <lineage>
        <taxon>Bacteria</taxon>
        <taxon>Pseudomonadati</taxon>
        <taxon>Pseudomonadota</taxon>
        <taxon>Alphaproteobacteria</taxon>
        <taxon>Parvularculales</taxon>
        <taxon>Parvularculaceae</taxon>
        <taxon>Parvularcula</taxon>
    </lineage>
</organism>
<dbReference type="PANTHER" id="PTHR42755:SF1">
    <property type="entry name" value="3-DEOXY-D-MANNO-OCTULOSONIC ACID TRANSFERASE, MITOCHONDRIAL-RELATED"/>
    <property type="match status" value="1"/>
</dbReference>
<evidence type="ECO:0000256" key="6">
    <source>
        <dbReference type="ARBA" id="ARBA00031445"/>
    </source>
</evidence>
<evidence type="ECO:0000256" key="4">
    <source>
        <dbReference type="ARBA" id="ARBA00019077"/>
    </source>
</evidence>
<evidence type="ECO:0000313" key="10">
    <source>
        <dbReference type="EMBL" id="MFC3302720.1"/>
    </source>
</evidence>
<dbReference type="RefSeq" id="WP_189571362.1">
    <property type="nucleotide sequence ID" value="NZ_BMXU01000001.1"/>
</dbReference>
<comment type="similarity">
    <text evidence="8">Belongs to the glycosyltransferase group 1 family.</text>
</comment>
<feature type="domain" description="3-deoxy-D-manno-octulosonic-acid transferase N-terminal" evidence="9">
    <location>
        <begin position="41"/>
        <end position="216"/>
    </location>
</feature>
<dbReference type="InterPro" id="IPR007507">
    <property type="entry name" value="Glycos_transf_N"/>
</dbReference>
<evidence type="ECO:0000256" key="3">
    <source>
        <dbReference type="ARBA" id="ARBA00012621"/>
    </source>
</evidence>
<evidence type="ECO:0000256" key="5">
    <source>
        <dbReference type="ARBA" id="ARBA00022679"/>
    </source>
</evidence>
<dbReference type="GO" id="GO:0016740">
    <property type="term" value="F:transferase activity"/>
    <property type="evidence" value="ECO:0007669"/>
    <property type="project" value="UniProtKB-KW"/>
</dbReference>
<accession>A0ABV7MBF8</accession>
<comment type="caution">
    <text evidence="10">The sequence shown here is derived from an EMBL/GenBank/DDBJ whole genome shotgun (WGS) entry which is preliminary data.</text>
</comment>
<keyword evidence="8" id="KW-0472">Membrane</keyword>
<gene>
    <name evidence="10" type="ORF">ACFONP_08245</name>
</gene>
<evidence type="ECO:0000256" key="1">
    <source>
        <dbReference type="ARBA" id="ARBA00003394"/>
    </source>
</evidence>
<evidence type="ECO:0000259" key="9">
    <source>
        <dbReference type="Pfam" id="PF04413"/>
    </source>
</evidence>
<comment type="pathway">
    <text evidence="2 8">Bacterial outer membrane biogenesis; LPS core biosynthesis.</text>
</comment>
<dbReference type="PANTHER" id="PTHR42755">
    <property type="entry name" value="3-DEOXY-MANNO-OCTULOSONATE CYTIDYLYLTRANSFERASE"/>
    <property type="match status" value="1"/>
</dbReference>
<evidence type="ECO:0000256" key="8">
    <source>
        <dbReference type="RuleBase" id="RU365103"/>
    </source>
</evidence>
<evidence type="ECO:0000313" key="11">
    <source>
        <dbReference type="Proteomes" id="UP001595607"/>
    </source>
</evidence>
<keyword evidence="8" id="KW-1003">Cell membrane</keyword>
<evidence type="ECO:0000256" key="7">
    <source>
        <dbReference type="ARBA" id="ARBA00049183"/>
    </source>
</evidence>
<sequence>MPTPPKAWSLRTYRAATKLLRPVANYALERRLRAGKEDPSRLSERRGIPSLPRPDGKLIWLHGASVGESLSVLPLVEGLALKYPDLKFLVTTHTVTSAELMGRRLPESAVHQYVPIDQPHFVRRFLDHWKPDAAFFVESELWPVMLGEAAKRNLPMALINGRMSPRSFESWQGRKRAARELLGVFDIIIAQNQENAERFETLSESHVGTLGNLKLAADPLPAPQGMVAEVEGWLAGRPRWLAASTHETEEVQVLSAHRQILAELPNTVLFLAPRHPSRGDEIQDICHDHGFSVARRSHGEKIDETTQVYIADTLGELGIFYSLSDIAFVGGSFPAIGGHNPLEPARLGCAILHGPQVFNFADTYEAMRQSGSSALVRNERDLAAALSRLLSDEMTRKTMSDQAKEWAEESAKTVLEGLIEALEPVLLKAGIQD</sequence>
<keyword evidence="8" id="KW-0448">Lipopolysaccharide biosynthesis</keyword>
<dbReference type="EC" id="2.4.99.12" evidence="3 8"/>
<name>A0ABV7MBF8_9PROT</name>
<comment type="function">
    <text evidence="1 8">Involved in lipopolysaccharide (LPS) biosynthesis. Catalyzes the transfer of 3-deoxy-D-manno-octulosonate (Kdo) residue(s) from CMP-Kdo to lipid IV(A), the tetraacyldisaccharide-1,4'-bisphosphate precursor of lipid A.</text>
</comment>
<dbReference type="InterPro" id="IPR039901">
    <property type="entry name" value="Kdotransferase"/>
</dbReference>
<protein>
    <recommendedName>
        <fullName evidence="4 8">3-deoxy-D-manno-octulosonic acid transferase</fullName>
        <shortName evidence="8">Kdo transferase</shortName>
        <ecNumber evidence="3 8">2.4.99.12</ecNumber>
    </recommendedName>
    <alternativeName>
        <fullName evidence="6 8">Lipid IV(A) 3-deoxy-D-manno-octulosonic acid transferase</fullName>
    </alternativeName>
</protein>
<dbReference type="EMBL" id="JBHRVA010000002">
    <property type="protein sequence ID" value="MFC3302720.1"/>
    <property type="molecule type" value="Genomic_DNA"/>
</dbReference>
<comment type="catalytic activity">
    <reaction evidence="7 8">
        <text>lipid IVA (E. coli) + CMP-3-deoxy-beta-D-manno-octulosonate = alpha-Kdo-(2-&gt;6)-lipid IVA (E. coli) + CMP + H(+)</text>
        <dbReference type="Rhea" id="RHEA:28066"/>
        <dbReference type="ChEBI" id="CHEBI:15378"/>
        <dbReference type="ChEBI" id="CHEBI:58603"/>
        <dbReference type="ChEBI" id="CHEBI:60364"/>
        <dbReference type="ChEBI" id="CHEBI:60377"/>
        <dbReference type="ChEBI" id="CHEBI:85987"/>
        <dbReference type="EC" id="2.4.99.12"/>
    </reaction>
</comment>
<proteinExistence type="inferred from homology"/>
<evidence type="ECO:0000256" key="2">
    <source>
        <dbReference type="ARBA" id="ARBA00004713"/>
    </source>
</evidence>
<dbReference type="SUPFAM" id="SSF53756">
    <property type="entry name" value="UDP-Glycosyltransferase/glycogen phosphorylase"/>
    <property type="match status" value="1"/>
</dbReference>
<dbReference type="Pfam" id="PF04413">
    <property type="entry name" value="Glycos_transf_N"/>
    <property type="match status" value="1"/>
</dbReference>
<keyword evidence="11" id="KW-1185">Reference proteome</keyword>
<keyword evidence="5 8" id="KW-0808">Transferase</keyword>
<dbReference type="InterPro" id="IPR038107">
    <property type="entry name" value="Glycos_transf_N_sf"/>
</dbReference>
<dbReference type="Proteomes" id="UP001595607">
    <property type="component" value="Unassembled WGS sequence"/>
</dbReference>
<dbReference type="Gene3D" id="3.40.50.11720">
    <property type="entry name" value="3-Deoxy-D-manno-octulosonic-acid transferase, N-terminal domain"/>
    <property type="match status" value="1"/>
</dbReference>
<reference evidence="11" key="1">
    <citation type="journal article" date="2019" name="Int. J. Syst. Evol. Microbiol.">
        <title>The Global Catalogue of Microorganisms (GCM) 10K type strain sequencing project: providing services to taxonomists for standard genome sequencing and annotation.</title>
        <authorList>
            <consortium name="The Broad Institute Genomics Platform"/>
            <consortium name="The Broad Institute Genome Sequencing Center for Infectious Disease"/>
            <person name="Wu L."/>
            <person name="Ma J."/>
        </authorList>
    </citation>
    <scope>NUCLEOTIDE SEQUENCE [LARGE SCALE GENOMIC DNA]</scope>
    <source>
        <strain evidence="11">KCTC 22245</strain>
    </source>
</reference>
<dbReference type="Gene3D" id="3.40.50.2000">
    <property type="entry name" value="Glycogen Phosphorylase B"/>
    <property type="match status" value="1"/>
</dbReference>
<comment type="subcellular location">
    <subcellularLocation>
        <location evidence="8">Cell membrane</location>
    </subcellularLocation>
</comment>